<gene>
    <name evidence="2" type="primary">jg5507</name>
    <name evidence="2" type="ORF">PAEG_LOCUS26697</name>
</gene>
<protein>
    <submittedName>
        <fullName evidence="2">Jg5507 protein</fullName>
    </submittedName>
</protein>
<dbReference type="Proteomes" id="UP000838756">
    <property type="component" value="Unassembled WGS sequence"/>
</dbReference>
<proteinExistence type="predicted"/>
<dbReference type="AlphaFoldDB" id="A0A8S4SLM1"/>
<evidence type="ECO:0000313" key="2">
    <source>
        <dbReference type="EMBL" id="CAH2268335.1"/>
    </source>
</evidence>
<sequence length="91" mass="10541">MRRGNDSLEKNIVTGNTEGKRPRGRSTTRWADQLNKIKFGPLLSNCQNGLQQKPMETVYQREVEISPGPQSSVMKERTERERAFVPRVFDY</sequence>
<reference evidence="2" key="1">
    <citation type="submission" date="2022-03" db="EMBL/GenBank/DDBJ databases">
        <authorList>
            <person name="Lindestad O."/>
        </authorList>
    </citation>
    <scope>NUCLEOTIDE SEQUENCE</scope>
</reference>
<accession>A0A8S4SLM1</accession>
<dbReference type="OrthoDB" id="5951542at2759"/>
<feature type="region of interest" description="Disordered" evidence="1">
    <location>
        <begin position="1"/>
        <end position="28"/>
    </location>
</feature>
<comment type="caution">
    <text evidence="2">The sequence shown here is derived from an EMBL/GenBank/DDBJ whole genome shotgun (WGS) entry which is preliminary data.</text>
</comment>
<organism evidence="2 3">
    <name type="scientific">Pararge aegeria aegeria</name>
    <dbReference type="NCBI Taxonomy" id="348720"/>
    <lineage>
        <taxon>Eukaryota</taxon>
        <taxon>Metazoa</taxon>
        <taxon>Ecdysozoa</taxon>
        <taxon>Arthropoda</taxon>
        <taxon>Hexapoda</taxon>
        <taxon>Insecta</taxon>
        <taxon>Pterygota</taxon>
        <taxon>Neoptera</taxon>
        <taxon>Endopterygota</taxon>
        <taxon>Lepidoptera</taxon>
        <taxon>Glossata</taxon>
        <taxon>Ditrysia</taxon>
        <taxon>Papilionoidea</taxon>
        <taxon>Nymphalidae</taxon>
        <taxon>Satyrinae</taxon>
        <taxon>Satyrini</taxon>
        <taxon>Parargina</taxon>
        <taxon>Pararge</taxon>
    </lineage>
</organism>
<name>A0A8S4SLM1_9NEOP</name>
<dbReference type="EMBL" id="CAKXAJ010026429">
    <property type="protein sequence ID" value="CAH2268335.1"/>
    <property type="molecule type" value="Genomic_DNA"/>
</dbReference>
<evidence type="ECO:0000256" key="1">
    <source>
        <dbReference type="SAM" id="MobiDB-lite"/>
    </source>
</evidence>
<keyword evidence="3" id="KW-1185">Reference proteome</keyword>
<evidence type="ECO:0000313" key="3">
    <source>
        <dbReference type="Proteomes" id="UP000838756"/>
    </source>
</evidence>